<evidence type="ECO:0000256" key="2">
    <source>
        <dbReference type="ARBA" id="ARBA00004496"/>
    </source>
</evidence>
<dbReference type="GO" id="GO:0046872">
    <property type="term" value="F:metal ion binding"/>
    <property type="evidence" value="ECO:0007669"/>
    <property type="project" value="UniProtKB-KW"/>
</dbReference>
<dbReference type="GO" id="GO:0009328">
    <property type="term" value="C:phenylalanine-tRNA ligase complex"/>
    <property type="evidence" value="ECO:0007669"/>
    <property type="project" value="TreeGrafter"/>
</dbReference>
<dbReference type="FunFam" id="3.30.930.10:FF:000178">
    <property type="entry name" value="Phenylalanyl-tRNA synthetase subunit alpha"/>
    <property type="match status" value="1"/>
</dbReference>
<dbReference type="InterPro" id="IPR002319">
    <property type="entry name" value="Phenylalanyl-tRNA_Synthase"/>
</dbReference>
<evidence type="ECO:0000256" key="13">
    <source>
        <dbReference type="ARBA" id="ARBA00030612"/>
    </source>
</evidence>
<comment type="caution">
    <text evidence="15">The sequence shown here is derived from an EMBL/GenBank/DDBJ whole genome shotgun (WGS) entry which is preliminary data.</text>
</comment>
<dbReference type="GO" id="GO:0000049">
    <property type="term" value="F:tRNA binding"/>
    <property type="evidence" value="ECO:0007669"/>
    <property type="project" value="InterPro"/>
</dbReference>
<reference evidence="15 16" key="1">
    <citation type="journal article" date="2013" name="Curr. Biol.">
        <title>The Genome of the Foraminiferan Reticulomyxa filosa.</title>
        <authorList>
            <person name="Glockner G."/>
            <person name="Hulsmann N."/>
            <person name="Schleicher M."/>
            <person name="Noegel A.A."/>
            <person name="Eichinger L."/>
            <person name="Gallinger C."/>
            <person name="Pawlowski J."/>
            <person name="Sierra R."/>
            <person name="Euteneuer U."/>
            <person name="Pillet L."/>
            <person name="Moustafa A."/>
            <person name="Platzer M."/>
            <person name="Groth M."/>
            <person name="Szafranski K."/>
            <person name="Schliwa M."/>
        </authorList>
    </citation>
    <scope>NUCLEOTIDE SEQUENCE [LARGE SCALE GENOMIC DNA]</scope>
</reference>
<dbReference type="InterPro" id="IPR004529">
    <property type="entry name" value="Phe-tRNA-synth_IIc_asu"/>
</dbReference>
<keyword evidence="16" id="KW-1185">Reference proteome</keyword>
<dbReference type="NCBIfam" id="TIGR00468">
    <property type="entry name" value="pheS"/>
    <property type="match status" value="1"/>
</dbReference>
<dbReference type="Gene3D" id="3.30.930.10">
    <property type="entry name" value="Bira Bifunctional Protein, Domain 2"/>
    <property type="match status" value="1"/>
</dbReference>
<protein>
    <recommendedName>
        <fullName evidence="4">phenylalanine--tRNA ligase</fullName>
        <ecNumber evidence="4">6.1.1.20</ecNumber>
    </recommendedName>
    <alternativeName>
        <fullName evidence="13">Phenylalanyl-tRNA synthetase alpha subunit</fullName>
    </alternativeName>
</protein>
<keyword evidence="6" id="KW-0436">Ligase</keyword>
<dbReference type="PANTHER" id="PTHR11538:SF40">
    <property type="entry name" value="PHENYLALANINE--TRNA LIGASE ALPHA SUBUNIT"/>
    <property type="match status" value="1"/>
</dbReference>
<evidence type="ECO:0000313" key="16">
    <source>
        <dbReference type="Proteomes" id="UP000023152"/>
    </source>
</evidence>
<dbReference type="PROSITE" id="PS50862">
    <property type="entry name" value="AA_TRNA_LIGASE_II"/>
    <property type="match status" value="1"/>
</dbReference>
<evidence type="ECO:0000256" key="3">
    <source>
        <dbReference type="ARBA" id="ARBA00006703"/>
    </source>
</evidence>
<comment type="cofactor">
    <cofactor evidence="1">
        <name>Mg(2+)</name>
        <dbReference type="ChEBI" id="CHEBI:18420"/>
    </cofactor>
</comment>
<evidence type="ECO:0000256" key="8">
    <source>
        <dbReference type="ARBA" id="ARBA00022741"/>
    </source>
</evidence>
<keyword evidence="11" id="KW-0648">Protein biosynthesis</keyword>
<keyword evidence="12 15" id="KW-0030">Aminoacyl-tRNA synthetase</keyword>
<gene>
    <name evidence="15" type="ORF">RFI_05704</name>
</gene>
<keyword evidence="7" id="KW-0479">Metal-binding</keyword>
<evidence type="ECO:0000256" key="4">
    <source>
        <dbReference type="ARBA" id="ARBA00012814"/>
    </source>
</evidence>
<dbReference type="Pfam" id="PF01409">
    <property type="entry name" value="tRNA-synt_2d"/>
    <property type="match status" value="1"/>
</dbReference>
<dbReference type="EC" id="6.1.1.20" evidence="4"/>
<evidence type="ECO:0000256" key="1">
    <source>
        <dbReference type="ARBA" id="ARBA00001946"/>
    </source>
</evidence>
<dbReference type="SUPFAM" id="SSF55681">
    <property type="entry name" value="Class II aaRS and biotin synthetases"/>
    <property type="match status" value="1"/>
</dbReference>
<comment type="similarity">
    <text evidence="3">Belongs to the class-II aminoacyl-tRNA synthetase family. Phe-tRNA synthetase alpha subunit type 2 subfamily.</text>
</comment>
<dbReference type="NCBIfam" id="NF003210">
    <property type="entry name" value="PRK04172.1"/>
    <property type="match status" value="1"/>
</dbReference>
<evidence type="ECO:0000256" key="7">
    <source>
        <dbReference type="ARBA" id="ARBA00022723"/>
    </source>
</evidence>
<dbReference type="PANTHER" id="PTHR11538">
    <property type="entry name" value="PHENYLALANYL-TRNA SYNTHETASE"/>
    <property type="match status" value="1"/>
</dbReference>
<feature type="domain" description="Aminoacyl-transfer RNA synthetases class-II family profile" evidence="14">
    <location>
        <begin position="33"/>
        <end position="284"/>
    </location>
</feature>
<dbReference type="GO" id="GO:0005829">
    <property type="term" value="C:cytosol"/>
    <property type="evidence" value="ECO:0007669"/>
    <property type="project" value="TreeGrafter"/>
</dbReference>
<keyword evidence="8" id="KW-0547">Nucleotide-binding</keyword>
<keyword evidence="9" id="KW-0067">ATP-binding</keyword>
<comment type="subcellular location">
    <subcellularLocation>
        <location evidence="2">Cytoplasm</location>
    </subcellularLocation>
</comment>
<accession>X6NYP1</accession>
<evidence type="ECO:0000256" key="12">
    <source>
        <dbReference type="ARBA" id="ARBA00023146"/>
    </source>
</evidence>
<dbReference type="GO" id="GO:0004826">
    <property type="term" value="F:phenylalanine-tRNA ligase activity"/>
    <property type="evidence" value="ECO:0007669"/>
    <property type="project" value="UniProtKB-EC"/>
</dbReference>
<keyword evidence="5" id="KW-0963">Cytoplasm</keyword>
<sequence length="304" mass="35197">MKMGTWNGPPLKPYNFDAKGINMANGALHPLMKMRNEMRKILLEMGFEEMPTNNFVESSFWNFDSLFQPQQHPARDAHDTFFLKKPASSTIEVTDYMNLVKKTHSEGGFGSIGWRYDWKQSEAEKPLLRTHTTAISSRMLYQLAQQKQFRPMKYFSIDRVFRNEAIDATHLAEFHQVEGLIADYGLTLGHLIGVISQFFQKIGIQRVSFKPAYNPYTEPSMEIFGWSEERQKWIEVGNSGVFRPEMLLPMGLPPNVQVIAWGLGLERPCMIATKCKDIRELFGPKVDINMVQNFRFVRYDKLKP</sequence>
<dbReference type="GO" id="GO:0005524">
    <property type="term" value="F:ATP binding"/>
    <property type="evidence" value="ECO:0007669"/>
    <property type="project" value="UniProtKB-KW"/>
</dbReference>
<proteinExistence type="inferred from homology"/>
<evidence type="ECO:0000256" key="11">
    <source>
        <dbReference type="ARBA" id="ARBA00022917"/>
    </source>
</evidence>
<dbReference type="InterPro" id="IPR006195">
    <property type="entry name" value="aa-tRNA-synth_II"/>
</dbReference>
<keyword evidence="10" id="KW-0460">Magnesium</keyword>
<organism evidence="15 16">
    <name type="scientific">Reticulomyxa filosa</name>
    <dbReference type="NCBI Taxonomy" id="46433"/>
    <lineage>
        <taxon>Eukaryota</taxon>
        <taxon>Sar</taxon>
        <taxon>Rhizaria</taxon>
        <taxon>Retaria</taxon>
        <taxon>Foraminifera</taxon>
        <taxon>Monothalamids</taxon>
        <taxon>Reticulomyxidae</taxon>
        <taxon>Reticulomyxa</taxon>
    </lineage>
</organism>
<dbReference type="InterPro" id="IPR045864">
    <property type="entry name" value="aa-tRNA-synth_II/BPL/LPL"/>
</dbReference>
<name>X6NYP1_RETFI</name>
<dbReference type="GO" id="GO:0006432">
    <property type="term" value="P:phenylalanyl-tRNA aminoacylation"/>
    <property type="evidence" value="ECO:0007669"/>
    <property type="project" value="InterPro"/>
</dbReference>
<dbReference type="OrthoDB" id="238316at2759"/>
<dbReference type="CDD" id="cd00496">
    <property type="entry name" value="PheRS_alpha_core"/>
    <property type="match status" value="1"/>
</dbReference>
<evidence type="ECO:0000256" key="6">
    <source>
        <dbReference type="ARBA" id="ARBA00022598"/>
    </source>
</evidence>
<evidence type="ECO:0000256" key="9">
    <source>
        <dbReference type="ARBA" id="ARBA00022840"/>
    </source>
</evidence>
<dbReference type="EMBL" id="ASPP01004948">
    <property type="protein sequence ID" value="ETO31415.1"/>
    <property type="molecule type" value="Genomic_DNA"/>
</dbReference>
<evidence type="ECO:0000313" key="15">
    <source>
        <dbReference type="EMBL" id="ETO31415.1"/>
    </source>
</evidence>
<evidence type="ECO:0000259" key="14">
    <source>
        <dbReference type="PROSITE" id="PS50862"/>
    </source>
</evidence>
<evidence type="ECO:0000256" key="5">
    <source>
        <dbReference type="ARBA" id="ARBA00022490"/>
    </source>
</evidence>
<dbReference type="Proteomes" id="UP000023152">
    <property type="component" value="Unassembled WGS sequence"/>
</dbReference>
<dbReference type="AlphaFoldDB" id="X6NYP1"/>
<evidence type="ECO:0000256" key="10">
    <source>
        <dbReference type="ARBA" id="ARBA00022842"/>
    </source>
</evidence>